<evidence type="ECO:0000256" key="2">
    <source>
        <dbReference type="ARBA" id="ARBA00006484"/>
    </source>
</evidence>
<dbReference type="Proteomes" id="UP000719412">
    <property type="component" value="Unassembled WGS sequence"/>
</dbReference>
<feature type="coiled-coil region" evidence="8">
    <location>
        <begin position="217"/>
        <end position="244"/>
    </location>
</feature>
<feature type="transmembrane region" description="Helical" evidence="10">
    <location>
        <begin position="515"/>
        <end position="535"/>
    </location>
</feature>
<dbReference type="AlphaFoldDB" id="A0A8J6HE03"/>
<feature type="transmembrane region" description="Helical" evidence="10">
    <location>
        <begin position="555"/>
        <end position="576"/>
    </location>
</feature>
<dbReference type="Pfam" id="PF00106">
    <property type="entry name" value="adh_short"/>
    <property type="match status" value="1"/>
</dbReference>
<reference evidence="11" key="1">
    <citation type="journal article" date="2020" name="J Insects Food Feed">
        <title>The yellow mealworm (Tenebrio molitor) genome: a resource for the emerging insects as food and feed industry.</title>
        <authorList>
            <person name="Eriksson T."/>
            <person name="Andere A."/>
            <person name="Kelstrup H."/>
            <person name="Emery V."/>
            <person name="Picard C."/>
        </authorList>
    </citation>
    <scope>NUCLEOTIDE SEQUENCE</scope>
    <source>
        <strain evidence="11">Stoneville</strain>
        <tissue evidence="11">Whole head</tissue>
    </source>
</reference>
<keyword evidence="7 10" id="KW-0472">Membrane</keyword>
<evidence type="ECO:0000256" key="1">
    <source>
        <dbReference type="ARBA" id="ARBA00004651"/>
    </source>
</evidence>
<keyword evidence="8" id="KW-0175">Coiled coil</keyword>
<evidence type="ECO:0000256" key="10">
    <source>
        <dbReference type="SAM" id="Phobius"/>
    </source>
</evidence>
<accession>A0A8J6HE03</accession>
<evidence type="ECO:0000256" key="5">
    <source>
        <dbReference type="ARBA" id="ARBA00022989"/>
    </source>
</evidence>
<keyword evidence="6" id="KW-0560">Oxidoreductase</keyword>
<dbReference type="GO" id="GO:0016616">
    <property type="term" value="F:oxidoreductase activity, acting on the CH-OH group of donors, NAD or NADP as acceptor"/>
    <property type="evidence" value="ECO:0007669"/>
    <property type="project" value="UniProtKB-ARBA"/>
</dbReference>
<feature type="transmembrane region" description="Helical" evidence="10">
    <location>
        <begin position="774"/>
        <end position="795"/>
    </location>
</feature>
<feature type="transmembrane region" description="Helical" evidence="10">
    <location>
        <begin position="650"/>
        <end position="669"/>
    </location>
</feature>
<evidence type="ECO:0000313" key="11">
    <source>
        <dbReference type="EMBL" id="KAH0812929.1"/>
    </source>
</evidence>
<dbReference type="PANTHER" id="PTHR43115:SF4">
    <property type="entry name" value="DEHYDROGENASE_REDUCTASE SDR FAMILY MEMBER 11"/>
    <property type="match status" value="1"/>
</dbReference>
<feature type="transmembrane region" description="Helical" evidence="10">
    <location>
        <begin position="611"/>
        <end position="630"/>
    </location>
</feature>
<dbReference type="GO" id="GO:0005886">
    <property type="term" value="C:plasma membrane"/>
    <property type="evidence" value="ECO:0007669"/>
    <property type="project" value="UniProtKB-SubCell"/>
</dbReference>
<dbReference type="GO" id="GO:0050909">
    <property type="term" value="P:sensory perception of taste"/>
    <property type="evidence" value="ECO:0007669"/>
    <property type="project" value="InterPro"/>
</dbReference>
<feature type="transmembrane region" description="Helical" evidence="10">
    <location>
        <begin position="295"/>
        <end position="316"/>
    </location>
</feature>
<gene>
    <name evidence="11" type="ORF">GEV33_009860</name>
</gene>
<evidence type="ECO:0000256" key="9">
    <source>
        <dbReference type="SAM" id="MobiDB-lite"/>
    </source>
</evidence>
<comment type="similarity">
    <text evidence="2">Belongs to the short-chain dehydrogenases/reductases (SDR) family.</text>
</comment>
<evidence type="ECO:0008006" key="13">
    <source>
        <dbReference type="Google" id="ProtNLM"/>
    </source>
</evidence>
<evidence type="ECO:0000256" key="8">
    <source>
        <dbReference type="SAM" id="Coils"/>
    </source>
</evidence>
<keyword evidence="3" id="KW-1003">Cell membrane</keyword>
<keyword evidence="12" id="KW-1185">Reference proteome</keyword>
<dbReference type="PRINTS" id="PR00080">
    <property type="entry name" value="SDRFAMILY"/>
</dbReference>
<feature type="transmembrane region" description="Helical" evidence="10">
    <location>
        <begin position="748"/>
        <end position="768"/>
    </location>
</feature>
<comment type="caution">
    <text evidence="11">The sequence shown here is derived from an EMBL/GenBank/DDBJ whole genome shotgun (WGS) entry which is preliminary data.</text>
</comment>
<dbReference type="Pfam" id="PF08395">
    <property type="entry name" value="7tm_7"/>
    <property type="match status" value="2"/>
</dbReference>
<dbReference type="EMBL" id="JABDTM020025706">
    <property type="protein sequence ID" value="KAH0812929.1"/>
    <property type="molecule type" value="Genomic_DNA"/>
</dbReference>
<keyword evidence="5 10" id="KW-1133">Transmembrane helix</keyword>
<dbReference type="SUPFAM" id="SSF51735">
    <property type="entry name" value="NAD(P)-binding Rossmann-fold domains"/>
    <property type="match status" value="1"/>
</dbReference>
<feature type="transmembrane region" description="Helical" evidence="10">
    <location>
        <begin position="872"/>
        <end position="893"/>
    </location>
</feature>
<dbReference type="InterPro" id="IPR013604">
    <property type="entry name" value="7TM_chemorcpt"/>
</dbReference>
<evidence type="ECO:0000256" key="7">
    <source>
        <dbReference type="ARBA" id="ARBA00023136"/>
    </source>
</evidence>
<keyword evidence="4 10" id="KW-0812">Transmembrane</keyword>
<dbReference type="FunFam" id="3.40.50.720:FF:000047">
    <property type="entry name" value="NADP-dependent L-serine/L-allo-threonine dehydrogenase"/>
    <property type="match status" value="1"/>
</dbReference>
<protein>
    <recommendedName>
        <fullName evidence="13">Gustatory receptor</fullName>
    </recommendedName>
</protein>
<proteinExistence type="inferred from homology"/>
<feature type="transmembrane region" description="Helical" evidence="10">
    <location>
        <begin position="158"/>
        <end position="181"/>
    </location>
</feature>
<dbReference type="PRINTS" id="PR00081">
    <property type="entry name" value="GDHRDH"/>
</dbReference>
<dbReference type="Gene3D" id="3.40.50.720">
    <property type="entry name" value="NAD(P)-binding Rossmann-like Domain"/>
    <property type="match status" value="1"/>
</dbReference>
<dbReference type="InterPro" id="IPR002347">
    <property type="entry name" value="SDR_fam"/>
</dbReference>
<dbReference type="InterPro" id="IPR036291">
    <property type="entry name" value="NAD(P)-bd_dom_sf"/>
</dbReference>
<feature type="transmembrane region" description="Helical" evidence="10">
    <location>
        <begin position="193"/>
        <end position="216"/>
    </location>
</feature>
<dbReference type="PANTHER" id="PTHR43115">
    <property type="entry name" value="DEHYDROGENASE/REDUCTASE SDR FAMILY MEMBER 11"/>
    <property type="match status" value="1"/>
</dbReference>
<sequence length="1255" mass="142718">MFQRTVTVNEKFFHSYQPIFQISRLVGLSPLTYKKITKSMYSFQWSWPLCICNHVAITALSKRLSKLDPNSPYLLAILGFWGLYTFLKENAQGFIWSSVSKSNYFAILDFGELEMFGFYFVISQPFGFGKMSTLLHGFDQIDSLVAPSESEDDRRWTIIFGCVVLLVFSLVVVFDGVVIWSNVSGSELGLKDYPFYIIYFVVIVFEIQYWQLVYLIKRRMRLVNRELEKNVNDLQVQNHATILNAIRAYECIYDAINTLNNLFNVHVSLIILSCFLRLVLDLYMLYVTLTGGEDLVLILVQLAWIFIHFCRLLIILEVCQMCENQNQKTFNLVLSLITCFTHEKIKKELSNFALELTQKKIKFSSFAIPRINRSLLTTRQLEVKNSFIEHYKHAKVQIYQCHLKPSREERPEPSTVGVCEARPVCVRESCGLIHKEPNAGTVTTHSTLTVRHPHPNERSGALNGTEDGSLGGTKGEVLVTAELYQVLQPFIFVTRTFGFLPIICKKSGSDYKLRWSLFYTVYSYILGSFMMMVSMNGLHEDLHSADSVRMGNSTVKYVTLIDLGEIIVTVYIGILVTPFKLKHLWRILECFHKIDAVVPQKSVKKERRRTIVSILIAISCVLFVLTYELYLWGEISDKSGLLWVFMKRYFILFSTYFMVFIQEMPYWNFASLIRKRIEGLNQCLESGLEVFKNLTKLWITPVKTKDRNKRSSESFGVLSYDRVVNLMKMYELIGDSVDATNDFCNVSILFIMFSCLLHLVVTPYFLLVEVANNGYFIFIFLQFSWTMLHCGRLMVIVETCQYCLDEVGLHKYHLRALTRVFQHQKTVDLVFKLLSCELPEEVKDQLKVFALQLSGRKVKFSSFSMMKINRSLLTAIGGSITTFLVILFQFGSVGSDVRMIIIPFTMERWEGKVAIVTGASVGIGAATAKLLVQKGVKVVGLARRVELIEELTCSLTDAPGELYALKCDLSKEEEILEAFAWVKENVGAVHILVNNAGFIRPTDLLEGSTEDWRFTFDVNVIAMCICTREAVKVMRENGIAGHVINLGSIVGRYPVCLPTPNLNVYPASKYAVTALTENMRQELRYHNTGIKVTCICPGVVISEFQEGFCKDGTLEAMRGGPILFPEDIAESIVYTLSTPPHVQIHLQTVTYVLKSSEVSGFAAEVACKRKHSKYSSIISSNYVFKGLAFETLGPWCKEAIDFINVIGNRLIAESGDSKSKKFLFERISLAIQRGNAASIRGTFPDSAILSEIFVL</sequence>
<organism evidence="11 12">
    <name type="scientific">Tenebrio molitor</name>
    <name type="common">Yellow mealworm beetle</name>
    <dbReference type="NCBI Taxonomy" id="7067"/>
    <lineage>
        <taxon>Eukaryota</taxon>
        <taxon>Metazoa</taxon>
        <taxon>Ecdysozoa</taxon>
        <taxon>Arthropoda</taxon>
        <taxon>Hexapoda</taxon>
        <taxon>Insecta</taxon>
        <taxon>Pterygota</taxon>
        <taxon>Neoptera</taxon>
        <taxon>Endopterygota</taxon>
        <taxon>Coleoptera</taxon>
        <taxon>Polyphaga</taxon>
        <taxon>Cucujiformia</taxon>
        <taxon>Tenebrionidae</taxon>
        <taxon>Tenebrio</taxon>
    </lineage>
</organism>
<evidence type="ECO:0000313" key="12">
    <source>
        <dbReference type="Proteomes" id="UP000719412"/>
    </source>
</evidence>
<feature type="transmembrane region" description="Helical" evidence="10">
    <location>
        <begin position="269"/>
        <end position="289"/>
    </location>
</feature>
<feature type="region of interest" description="Disordered" evidence="9">
    <location>
        <begin position="449"/>
        <end position="468"/>
    </location>
</feature>
<evidence type="ECO:0000256" key="4">
    <source>
        <dbReference type="ARBA" id="ARBA00022692"/>
    </source>
</evidence>
<evidence type="ECO:0000256" key="3">
    <source>
        <dbReference type="ARBA" id="ARBA00022475"/>
    </source>
</evidence>
<reference evidence="11" key="2">
    <citation type="submission" date="2021-08" db="EMBL/GenBank/DDBJ databases">
        <authorList>
            <person name="Eriksson T."/>
        </authorList>
    </citation>
    <scope>NUCLEOTIDE SEQUENCE</scope>
    <source>
        <strain evidence="11">Stoneville</strain>
        <tissue evidence="11">Whole head</tissue>
    </source>
</reference>
<name>A0A8J6HE03_TENMO</name>
<comment type="subcellular location">
    <subcellularLocation>
        <location evidence="1">Cell membrane</location>
        <topology evidence="1">Multi-pass membrane protein</topology>
    </subcellularLocation>
</comment>
<evidence type="ECO:0000256" key="6">
    <source>
        <dbReference type="ARBA" id="ARBA00023002"/>
    </source>
</evidence>